<dbReference type="EC" id="3.6.1.68" evidence="15"/>
<evidence type="ECO:0000256" key="13">
    <source>
        <dbReference type="ARBA" id="ARBA00036169"/>
    </source>
</evidence>
<evidence type="ECO:0000256" key="4">
    <source>
        <dbReference type="ARBA" id="ARBA00008816"/>
    </source>
</evidence>
<dbReference type="GO" id="GO:0006629">
    <property type="term" value="P:lipid metabolic process"/>
    <property type="evidence" value="ECO:0007669"/>
    <property type="project" value="UniProtKB-KW"/>
</dbReference>
<keyword evidence="10" id="KW-0472">Membrane</keyword>
<keyword evidence="5" id="KW-0812">Transmembrane</keyword>
<evidence type="ECO:0000256" key="18">
    <source>
        <dbReference type="ARBA" id="ARBA00047907"/>
    </source>
</evidence>
<keyword evidence="9" id="KW-0443">Lipid metabolism</keyword>
<reference evidence="25 26" key="1">
    <citation type="submission" date="2024-09" db="EMBL/GenBank/DDBJ databases">
        <title>A chromosome-level genome assembly of Gray's grenadier anchovy, Coilia grayii.</title>
        <authorList>
            <person name="Fu Z."/>
        </authorList>
    </citation>
    <scope>NUCLEOTIDE SEQUENCE [LARGE SCALE GENOMIC DNA]</scope>
    <source>
        <strain evidence="25">G4</strain>
        <tissue evidence="25">Muscle</tissue>
    </source>
</reference>
<evidence type="ECO:0000256" key="17">
    <source>
        <dbReference type="ARBA" id="ARBA00042093"/>
    </source>
</evidence>
<dbReference type="GO" id="GO:0005637">
    <property type="term" value="C:nuclear inner membrane"/>
    <property type="evidence" value="ECO:0007669"/>
    <property type="project" value="UniProtKB-SubCell"/>
</dbReference>
<protein>
    <recommendedName>
        <fullName evidence="16">Polyisoprenoid diphosphate/phosphate phosphohydrolase PLPP6</fullName>
        <ecNumber evidence="15">3.6.1.68</ecNumber>
    </recommendedName>
    <alternativeName>
        <fullName evidence="17">Phospholipid phosphatase 6</fullName>
    </alternativeName>
</protein>
<keyword evidence="11" id="KW-0539">Nucleus</keyword>
<name>A0ABD1KFE9_9TELE</name>
<evidence type="ECO:0000259" key="24">
    <source>
        <dbReference type="SMART" id="SM00014"/>
    </source>
</evidence>
<keyword evidence="8" id="KW-1133">Transmembrane helix</keyword>
<comment type="catalytic activity">
    <reaction evidence="1">
        <text>1,2-dihexadecanoyl-sn-glycero-3-phosphate + H2O = 1,2-dihexadecanoyl-sn-glycerol + phosphate</text>
        <dbReference type="Rhea" id="RHEA:43236"/>
        <dbReference type="ChEBI" id="CHEBI:15377"/>
        <dbReference type="ChEBI" id="CHEBI:43474"/>
        <dbReference type="ChEBI" id="CHEBI:72859"/>
        <dbReference type="ChEBI" id="CHEBI:82929"/>
    </reaction>
    <physiologicalReaction direction="left-to-right" evidence="1">
        <dbReference type="Rhea" id="RHEA:43237"/>
    </physiologicalReaction>
</comment>
<dbReference type="InterPro" id="IPR000326">
    <property type="entry name" value="PAP2/HPO"/>
</dbReference>
<dbReference type="AlphaFoldDB" id="A0ABD1KFE9"/>
<feature type="region of interest" description="Disordered" evidence="23">
    <location>
        <begin position="1"/>
        <end position="20"/>
    </location>
</feature>
<comment type="catalytic activity">
    <reaction evidence="22">
        <text>(2E)-geranyl diphosphate + H2O = (2E)-geranyl phosphate + phosphate + H(+)</text>
        <dbReference type="Rhea" id="RHEA:47944"/>
        <dbReference type="ChEBI" id="CHEBI:15377"/>
        <dbReference type="ChEBI" id="CHEBI:15378"/>
        <dbReference type="ChEBI" id="CHEBI:43474"/>
        <dbReference type="ChEBI" id="CHEBI:58057"/>
        <dbReference type="ChEBI" id="CHEBI:88107"/>
        <dbReference type="EC" id="3.6.1.68"/>
    </reaction>
    <physiologicalReaction direction="left-to-right" evidence="22">
        <dbReference type="Rhea" id="RHEA:47945"/>
    </physiologicalReaction>
</comment>
<dbReference type="EMBL" id="JBHFQA010000006">
    <property type="protein sequence ID" value="KAL2097726.1"/>
    <property type="molecule type" value="Genomic_DNA"/>
</dbReference>
<evidence type="ECO:0000256" key="21">
    <source>
        <dbReference type="ARBA" id="ARBA00048595"/>
    </source>
</evidence>
<keyword evidence="6" id="KW-0378">Hydrolase</keyword>
<dbReference type="GO" id="GO:0016787">
    <property type="term" value="F:hydrolase activity"/>
    <property type="evidence" value="ECO:0007669"/>
    <property type="project" value="UniProtKB-KW"/>
</dbReference>
<evidence type="ECO:0000256" key="1">
    <source>
        <dbReference type="ARBA" id="ARBA00001611"/>
    </source>
</evidence>
<organism evidence="25 26">
    <name type="scientific">Coilia grayii</name>
    <name type="common">Gray's grenadier anchovy</name>
    <dbReference type="NCBI Taxonomy" id="363190"/>
    <lineage>
        <taxon>Eukaryota</taxon>
        <taxon>Metazoa</taxon>
        <taxon>Chordata</taxon>
        <taxon>Craniata</taxon>
        <taxon>Vertebrata</taxon>
        <taxon>Euteleostomi</taxon>
        <taxon>Actinopterygii</taxon>
        <taxon>Neopterygii</taxon>
        <taxon>Teleostei</taxon>
        <taxon>Clupei</taxon>
        <taxon>Clupeiformes</taxon>
        <taxon>Clupeoidei</taxon>
        <taxon>Engraulidae</taxon>
        <taxon>Coilinae</taxon>
        <taxon>Coilia</taxon>
    </lineage>
</organism>
<evidence type="ECO:0000313" key="26">
    <source>
        <dbReference type="Proteomes" id="UP001591681"/>
    </source>
</evidence>
<evidence type="ECO:0000256" key="5">
    <source>
        <dbReference type="ARBA" id="ARBA00022692"/>
    </source>
</evidence>
<evidence type="ECO:0000256" key="22">
    <source>
        <dbReference type="ARBA" id="ARBA00049227"/>
    </source>
</evidence>
<proteinExistence type="inferred from homology"/>
<dbReference type="SMART" id="SM00014">
    <property type="entry name" value="acidPPc"/>
    <property type="match status" value="1"/>
</dbReference>
<dbReference type="SUPFAM" id="SSF48317">
    <property type="entry name" value="Acid phosphatase/Vanadium-dependent haloperoxidase"/>
    <property type="match status" value="1"/>
</dbReference>
<dbReference type="PANTHER" id="PTHR14969">
    <property type="entry name" value="SPHINGOSINE-1-PHOSPHATE PHOSPHOHYDROLASE"/>
    <property type="match status" value="1"/>
</dbReference>
<evidence type="ECO:0000256" key="3">
    <source>
        <dbReference type="ARBA" id="ARBA00004540"/>
    </source>
</evidence>
<comment type="catalytic activity">
    <reaction evidence="14">
        <text>(2E,6E,10E)-geranylgeranyl phosphate + H2O = (2E,6E,10E)-geranylgeraniol + phosphate</text>
        <dbReference type="Rhea" id="RHEA:68016"/>
        <dbReference type="ChEBI" id="CHEBI:15377"/>
        <dbReference type="ChEBI" id="CHEBI:43474"/>
        <dbReference type="ChEBI" id="CHEBI:46762"/>
        <dbReference type="ChEBI" id="CHEBI:144936"/>
    </reaction>
    <physiologicalReaction direction="left-to-right" evidence="14">
        <dbReference type="Rhea" id="RHEA:68017"/>
    </physiologicalReaction>
</comment>
<comment type="catalytic activity">
    <reaction evidence="18">
        <text>presqualene phosphate + H2O = presqualene alcohol + phosphate</text>
        <dbReference type="Rhea" id="RHEA:68024"/>
        <dbReference type="ChEBI" id="CHEBI:15377"/>
        <dbReference type="ChEBI" id="CHEBI:43474"/>
        <dbReference type="ChEBI" id="CHEBI:176803"/>
        <dbReference type="ChEBI" id="CHEBI:176962"/>
    </reaction>
    <physiologicalReaction direction="left-to-right" evidence="18">
        <dbReference type="Rhea" id="RHEA:68025"/>
    </physiologicalReaction>
</comment>
<feature type="domain" description="Phosphatidic acid phosphatase type 2/haloperoxidase" evidence="24">
    <location>
        <begin position="138"/>
        <end position="247"/>
    </location>
</feature>
<evidence type="ECO:0000256" key="8">
    <source>
        <dbReference type="ARBA" id="ARBA00022989"/>
    </source>
</evidence>
<feature type="compositionally biased region" description="Low complexity" evidence="23">
    <location>
        <begin position="1"/>
        <end position="18"/>
    </location>
</feature>
<dbReference type="InterPro" id="IPR036938">
    <property type="entry name" value="PAP2/HPO_sf"/>
</dbReference>
<evidence type="ECO:0000256" key="11">
    <source>
        <dbReference type="ARBA" id="ARBA00023242"/>
    </source>
</evidence>
<dbReference type="PANTHER" id="PTHR14969:SF18">
    <property type="entry name" value="POLYISOPRENOID DIPHOSPHATE_PHOSPHATE PHOSPHOHYDROLASE PLPP6"/>
    <property type="match status" value="1"/>
</dbReference>
<evidence type="ECO:0000256" key="7">
    <source>
        <dbReference type="ARBA" id="ARBA00022824"/>
    </source>
</evidence>
<dbReference type="Proteomes" id="UP001591681">
    <property type="component" value="Unassembled WGS sequence"/>
</dbReference>
<comment type="catalytic activity">
    <reaction evidence="21">
        <text>(2E,6E,10E)-geranylgeranyl diphosphate + H2O = (2E,6E,10E)-geranylgeranyl phosphate + phosphate + H(+)</text>
        <dbReference type="Rhea" id="RHEA:68008"/>
        <dbReference type="ChEBI" id="CHEBI:15377"/>
        <dbReference type="ChEBI" id="CHEBI:15378"/>
        <dbReference type="ChEBI" id="CHEBI:43474"/>
        <dbReference type="ChEBI" id="CHEBI:58756"/>
        <dbReference type="ChEBI" id="CHEBI:144936"/>
    </reaction>
    <physiologicalReaction direction="left-to-right" evidence="21">
        <dbReference type="Rhea" id="RHEA:68009"/>
    </physiologicalReaction>
</comment>
<comment type="catalytic activity">
    <reaction evidence="20">
        <text>(2E,6E)-farnesyl diphosphate + H2O = (2E,6E)-farnesyl phosphate + phosphate + H(+)</text>
        <dbReference type="Rhea" id="RHEA:48128"/>
        <dbReference type="ChEBI" id="CHEBI:15377"/>
        <dbReference type="ChEBI" id="CHEBI:15378"/>
        <dbReference type="ChEBI" id="CHEBI:43474"/>
        <dbReference type="ChEBI" id="CHEBI:88226"/>
        <dbReference type="ChEBI" id="CHEBI:175763"/>
    </reaction>
    <physiologicalReaction direction="left-to-right" evidence="20">
        <dbReference type="Rhea" id="RHEA:48129"/>
    </physiologicalReaction>
</comment>
<evidence type="ECO:0000256" key="16">
    <source>
        <dbReference type="ARBA" id="ARBA00040581"/>
    </source>
</evidence>
<sequence length="271" mass="29381">MPSPTSRRNGSRSGSVSGICGTSVNGRFDLGVAPPRRSLDYSSRRRASSISSAFAIGAPSQDNAKRLNLSLLTIAFRFLLAIDLWLSKRLSVCSCEDSLLGSIRPLVKLVEVSGHVVPWLMSAVYGLVNSDSATELETMLNLLMALLLDMALVRIVKAIVRRRPPSHTRSDMPCTVDCYSFPSAHATRAAMCACLTLAHLVSTAPLRALVLAWAGLVGLSRVLLGQSNVTDVLFGLGMGYCHYSLVERLWLCPERLQDILMTFLQDAMAAV</sequence>
<dbReference type="GO" id="GO:0005789">
    <property type="term" value="C:endoplasmic reticulum membrane"/>
    <property type="evidence" value="ECO:0007669"/>
    <property type="project" value="UniProtKB-SubCell"/>
</dbReference>
<evidence type="ECO:0000256" key="20">
    <source>
        <dbReference type="ARBA" id="ARBA00048426"/>
    </source>
</evidence>
<keyword evidence="7" id="KW-0256">Endoplasmic reticulum</keyword>
<evidence type="ECO:0000256" key="10">
    <source>
        <dbReference type="ARBA" id="ARBA00023136"/>
    </source>
</evidence>
<comment type="similarity">
    <text evidence="4">Belongs to the PA-phosphatase related phosphoesterase family.</text>
</comment>
<comment type="catalytic activity">
    <reaction evidence="12">
        <text>(2E,6E)-farnesyl phosphate + H2O = (2E,6E)-farnesol + phosphate</text>
        <dbReference type="Rhea" id="RHEA:48132"/>
        <dbReference type="ChEBI" id="CHEBI:15377"/>
        <dbReference type="ChEBI" id="CHEBI:16619"/>
        <dbReference type="ChEBI" id="CHEBI:43474"/>
        <dbReference type="ChEBI" id="CHEBI:88226"/>
    </reaction>
    <physiologicalReaction direction="left-to-right" evidence="12">
        <dbReference type="Rhea" id="RHEA:48133"/>
    </physiologicalReaction>
</comment>
<evidence type="ECO:0000313" key="25">
    <source>
        <dbReference type="EMBL" id="KAL2097726.1"/>
    </source>
</evidence>
<comment type="catalytic activity">
    <reaction evidence="19">
        <text>presqualene diphosphate + H2O = presqualene phosphate + phosphate + H(+)</text>
        <dbReference type="Rhea" id="RHEA:67968"/>
        <dbReference type="ChEBI" id="CHEBI:15377"/>
        <dbReference type="ChEBI" id="CHEBI:15378"/>
        <dbReference type="ChEBI" id="CHEBI:43474"/>
        <dbReference type="ChEBI" id="CHEBI:57310"/>
        <dbReference type="ChEBI" id="CHEBI:176803"/>
    </reaction>
    <physiologicalReaction direction="left-to-right" evidence="19">
        <dbReference type="Rhea" id="RHEA:67969"/>
    </physiologicalReaction>
</comment>
<keyword evidence="26" id="KW-1185">Reference proteome</keyword>
<evidence type="ECO:0000256" key="14">
    <source>
        <dbReference type="ARBA" id="ARBA00036255"/>
    </source>
</evidence>
<evidence type="ECO:0000256" key="12">
    <source>
        <dbReference type="ARBA" id="ARBA00036036"/>
    </source>
</evidence>
<comment type="subcellular location">
    <subcellularLocation>
        <location evidence="2">Endoplasmic reticulum membrane</location>
        <topology evidence="2">Multi-pass membrane protein</topology>
    </subcellularLocation>
    <subcellularLocation>
        <location evidence="3">Nucleus inner membrane</location>
    </subcellularLocation>
</comment>
<dbReference type="Pfam" id="PF01569">
    <property type="entry name" value="PAP2"/>
    <property type="match status" value="1"/>
</dbReference>
<evidence type="ECO:0000256" key="6">
    <source>
        <dbReference type="ARBA" id="ARBA00022801"/>
    </source>
</evidence>
<comment type="catalytic activity">
    <reaction evidence="13">
        <text>(2E)-geranyl phosphate + H2O = (2E)-geraniol + phosphate</text>
        <dbReference type="Rhea" id="RHEA:68020"/>
        <dbReference type="ChEBI" id="CHEBI:15377"/>
        <dbReference type="ChEBI" id="CHEBI:17447"/>
        <dbReference type="ChEBI" id="CHEBI:43474"/>
        <dbReference type="ChEBI" id="CHEBI:88107"/>
    </reaction>
    <physiologicalReaction direction="left-to-right" evidence="13">
        <dbReference type="Rhea" id="RHEA:68021"/>
    </physiologicalReaction>
</comment>
<evidence type="ECO:0000256" key="23">
    <source>
        <dbReference type="SAM" id="MobiDB-lite"/>
    </source>
</evidence>
<evidence type="ECO:0000256" key="15">
    <source>
        <dbReference type="ARBA" id="ARBA00038898"/>
    </source>
</evidence>
<dbReference type="Gene3D" id="1.20.144.10">
    <property type="entry name" value="Phosphatidic acid phosphatase type 2/haloperoxidase"/>
    <property type="match status" value="1"/>
</dbReference>
<accession>A0ABD1KFE9</accession>
<comment type="caution">
    <text evidence="25">The sequence shown here is derived from an EMBL/GenBank/DDBJ whole genome shotgun (WGS) entry which is preliminary data.</text>
</comment>
<evidence type="ECO:0000256" key="2">
    <source>
        <dbReference type="ARBA" id="ARBA00004477"/>
    </source>
</evidence>
<evidence type="ECO:0000256" key="9">
    <source>
        <dbReference type="ARBA" id="ARBA00023098"/>
    </source>
</evidence>
<evidence type="ECO:0000256" key="19">
    <source>
        <dbReference type="ARBA" id="ARBA00048331"/>
    </source>
</evidence>
<gene>
    <name evidence="25" type="ORF">ACEWY4_006933</name>
</gene>